<dbReference type="PANTHER" id="PTHR23389:SF21">
    <property type="entry name" value="ATPASE FAMILY AAA DOMAIN-CONTAINING PROTEIN 5"/>
    <property type="match status" value="1"/>
</dbReference>
<gene>
    <name evidence="2" type="ORF">DSTB1V02_LOCUS9799</name>
</gene>
<dbReference type="GO" id="GO:0003677">
    <property type="term" value="F:DNA binding"/>
    <property type="evidence" value="ECO:0007669"/>
    <property type="project" value="TreeGrafter"/>
</dbReference>
<feature type="compositionally biased region" description="Basic residues" evidence="1">
    <location>
        <begin position="857"/>
        <end position="875"/>
    </location>
</feature>
<name>A0A7R9FP56_9CRUS</name>
<dbReference type="EMBL" id="LR902129">
    <property type="protein sequence ID" value="CAD7250015.1"/>
    <property type="molecule type" value="Genomic_DNA"/>
</dbReference>
<accession>A0A7R9FP56</accession>
<feature type="compositionally biased region" description="Basic and acidic residues" evidence="1">
    <location>
        <begin position="923"/>
        <end position="935"/>
    </location>
</feature>
<feature type="region of interest" description="Disordered" evidence="1">
    <location>
        <begin position="844"/>
        <end position="878"/>
    </location>
</feature>
<dbReference type="EMBL" id="CAJPEV010002612">
    <property type="protein sequence ID" value="CAG0897483.1"/>
    <property type="molecule type" value="Genomic_DNA"/>
</dbReference>
<dbReference type="SUPFAM" id="SSF52540">
    <property type="entry name" value="P-loop containing nucleoside triphosphate hydrolases"/>
    <property type="match status" value="1"/>
</dbReference>
<evidence type="ECO:0000313" key="3">
    <source>
        <dbReference type="Proteomes" id="UP000677054"/>
    </source>
</evidence>
<feature type="region of interest" description="Disordered" evidence="1">
    <location>
        <begin position="59"/>
        <end position="127"/>
    </location>
</feature>
<feature type="compositionally biased region" description="Polar residues" evidence="1">
    <location>
        <begin position="72"/>
        <end position="81"/>
    </location>
</feature>
<protein>
    <recommendedName>
        <fullName evidence="4">ATPase family AAA domain-containing protein 5</fullName>
    </recommendedName>
</protein>
<feature type="region of interest" description="Disordered" evidence="1">
    <location>
        <begin position="916"/>
        <end position="935"/>
    </location>
</feature>
<reference evidence="2" key="1">
    <citation type="submission" date="2020-11" db="EMBL/GenBank/DDBJ databases">
        <authorList>
            <person name="Tran Van P."/>
        </authorList>
    </citation>
    <scope>NUCLEOTIDE SEQUENCE</scope>
</reference>
<sequence length="1368" mass="151985">MASKKNSKVKLKSACDKNWKEVEDFDITVYEEDSNDFKDKVNVNASRGKIKFCLPLKVNQNNDHHGHKPKADTSSITQESLRSSDDDFLPSLKRKQIKRKGIDIPKPGKGSGKEGVEDHSGDFVSDENDESLVTVAEDNHSAASQVTSSTPSSDNKTKGIMMFFRPSPKTYLSECSITVVKTKALVHACSDPELMNVSSPDPLVNAKQSFKRKSSIGSRKGKRNNLYVEDEGNIEVLSSSEELNKDDPKTEDQKYVASCDPCFMVSSKDRIACEKVEDHKSDSLITSPKLSAEDSILEGSSGYLEMTCHTSLKGENNSMKNECKSSNPNGKTSGKTQCHRQSSLQQLFSEPKSDKKKANHLVPEAEVSLKTDSEDTEKSNNESVENISYEEKVESSNDAADREIPEETPIPKAGDSAISKKHFQAKSNVEDIVISSEDSDDEEIKKPRRNSKRLLDSPSPNKNSSASGRMESNLSKLPVRTKGKSDEAPKEANKKFRCSSGRNIHINQDSSEGAPSKSRGSCQVKLVFSKSGMEMETKGKTVEVIEVDPSNTKQKMTKVLASKSEPSQKSSTARRDSLEDKEKPKDITGHTVDSLEEDINQFDNETAVARRSGRLKNRKTVNYAENMTSPRKSRSSRREREKEAEEGGGKMQHCDSTSLDKGPVKLAPLFLPRAAKGVPPPTPPEDPAVLAARKEFLLSGLPEEVKRVTSSTINYDDLEGAPFPEISHVRQTSDCLDDSSATLPMRVLGDLIPLRKNFDMYKLNSVGTGMQEKSLVPCNDSRRISGKFFEFIQENKEVLEAVCEQGKNVLPSPPHILRDSLQARYKKAEEDRMHFATERDMDVIDISQSDNDSPVKPGKKRRKIQKKKIPRKKRKKADDVAEILSETGKKVEVFEVHASHSRSGKQVLQHLREATLSHQVKGNHSEGPRKDAEEDCRNKSKKALSLILFDDIDLVFDDLDLGLHAAVRSLLGSTKRPVVMTASSPAVLEHSFLAKAIALAIPFFPVASEPISLYLQLASAVEGFKVNKAVCNEIAEWSHGDVRKGLINLQLLLESGKQEMNDIFEKGLVSKGLSEIRANIPWQLPLHLQVLPVRKPDYIIPPLEDDDGRLDVSWASLDKTIFSCSDDEGGEPEKTDGGANCRGPEVVSSDPPDKSQMQKKVDVRTQRCLNQCVEAMAHLSDTFSLVDTMCAVGVERIRAPAWWGATVLPGLSEKLPISDRMLWQERDIHEEIVRCTADENIRCTRQTLLSALQDHFGGPSGPDAEPFTIPVLDVEQRWRFEDHYGLPNEYFQEMGKIYDYLTKSLQDNVLARDSYCAETLAGFRSLCRAQLVSSQAKRKRRRLTALPSTVSGIDLSVEELHTLCAALM</sequence>
<feature type="region of interest" description="Disordered" evidence="1">
    <location>
        <begin position="1124"/>
        <end position="1160"/>
    </location>
</feature>
<proteinExistence type="predicted"/>
<dbReference type="GO" id="GO:0061860">
    <property type="term" value="F:DNA clamp unloader activity"/>
    <property type="evidence" value="ECO:0007669"/>
    <property type="project" value="TreeGrafter"/>
</dbReference>
<dbReference type="PANTHER" id="PTHR23389">
    <property type="entry name" value="CHROMOSOME TRANSMISSION FIDELITY FACTOR 18"/>
    <property type="match status" value="1"/>
</dbReference>
<dbReference type="InterPro" id="IPR027417">
    <property type="entry name" value="P-loop_NTPase"/>
</dbReference>
<dbReference type="Proteomes" id="UP000677054">
    <property type="component" value="Unassembled WGS sequence"/>
</dbReference>
<feature type="compositionally biased region" description="Basic and acidic residues" evidence="1">
    <location>
        <begin position="636"/>
        <end position="648"/>
    </location>
</feature>
<feature type="region of interest" description="Disordered" evidence="1">
    <location>
        <begin position="313"/>
        <end position="521"/>
    </location>
</feature>
<evidence type="ECO:0000256" key="1">
    <source>
        <dbReference type="SAM" id="MobiDB-lite"/>
    </source>
</evidence>
<feature type="compositionally biased region" description="Polar residues" evidence="1">
    <location>
        <begin position="313"/>
        <end position="348"/>
    </location>
</feature>
<dbReference type="GO" id="GO:0005634">
    <property type="term" value="C:nucleus"/>
    <property type="evidence" value="ECO:0007669"/>
    <property type="project" value="TreeGrafter"/>
</dbReference>
<evidence type="ECO:0008006" key="4">
    <source>
        <dbReference type="Google" id="ProtNLM"/>
    </source>
</evidence>
<feature type="compositionally biased region" description="Basic and acidic residues" evidence="1">
    <location>
        <begin position="483"/>
        <end position="494"/>
    </location>
</feature>
<dbReference type="OrthoDB" id="9996895at2759"/>
<feature type="compositionally biased region" description="Basic and acidic residues" evidence="1">
    <location>
        <begin position="111"/>
        <end position="121"/>
    </location>
</feature>
<organism evidence="2">
    <name type="scientific">Darwinula stevensoni</name>
    <dbReference type="NCBI Taxonomy" id="69355"/>
    <lineage>
        <taxon>Eukaryota</taxon>
        <taxon>Metazoa</taxon>
        <taxon>Ecdysozoa</taxon>
        <taxon>Arthropoda</taxon>
        <taxon>Crustacea</taxon>
        <taxon>Oligostraca</taxon>
        <taxon>Ostracoda</taxon>
        <taxon>Podocopa</taxon>
        <taxon>Podocopida</taxon>
        <taxon>Darwinulocopina</taxon>
        <taxon>Darwinuloidea</taxon>
        <taxon>Darwinulidae</taxon>
        <taxon>Darwinula</taxon>
    </lineage>
</organism>
<dbReference type="Gene3D" id="3.40.50.300">
    <property type="entry name" value="P-loop containing nucleotide triphosphate hydrolases"/>
    <property type="match status" value="1"/>
</dbReference>
<feature type="compositionally biased region" description="Basic and acidic residues" evidence="1">
    <location>
        <begin position="573"/>
        <end position="588"/>
    </location>
</feature>
<feature type="region of interest" description="Disordered" evidence="1">
    <location>
        <begin position="546"/>
        <end position="661"/>
    </location>
</feature>
<keyword evidence="3" id="KW-1185">Reference proteome</keyword>
<feature type="compositionally biased region" description="Basic and acidic residues" evidence="1">
    <location>
        <begin position="389"/>
        <end position="405"/>
    </location>
</feature>
<feature type="compositionally biased region" description="Basic and acidic residues" evidence="1">
    <location>
        <begin position="367"/>
        <end position="380"/>
    </location>
</feature>
<evidence type="ECO:0000313" key="2">
    <source>
        <dbReference type="EMBL" id="CAD7250015.1"/>
    </source>
</evidence>
<feature type="compositionally biased region" description="Polar residues" evidence="1">
    <location>
        <begin position="458"/>
        <end position="475"/>
    </location>
</feature>
<feature type="compositionally biased region" description="Polar residues" evidence="1">
    <location>
        <begin position="500"/>
        <end position="521"/>
    </location>
</feature>